<proteinExistence type="predicted"/>
<organism evidence="1 2">
    <name type="scientific">Panagrolaimus sp. ES5</name>
    <dbReference type="NCBI Taxonomy" id="591445"/>
    <lineage>
        <taxon>Eukaryota</taxon>
        <taxon>Metazoa</taxon>
        <taxon>Ecdysozoa</taxon>
        <taxon>Nematoda</taxon>
        <taxon>Chromadorea</taxon>
        <taxon>Rhabditida</taxon>
        <taxon>Tylenchina</taxon>
        <taxon>Panagrolaimomorpha</taxon>
        <taxon>Panagrolaimoidea</taxon>
        <taxon>Panagrolaimidae</taxon>
        <taxon>Panagrolaimus</taxon>
    </lineage>
</organism>
<name>A0AC34F7E4_9BILA</name>
<sequence>MVLCNFGEIDSLVFLSVLFLVYFGLLKISLWYLAKKCILCIIRLFLEFCLNWYFLFPIGSSFEYLFAIFWWLTLICWKLFLHFTSSKSIFRFTLCPYTNFFVLPYPHRVLFWYFPLISSTSFLLFQNSLGNFLFKKCVSNIMKWSENIFCYFKIVIKIILVLVSSKENIYFGSELIVYNSGVEEVVIVDSCFLVILILEMVEVVSGNIFKLENEYLGRNFYGNIFGENVEKYGIILRNEYYSRGPPFRY</sequence>
<protein>
    <submittedName>
        <fullName evidence="2">Uncharacterized protein</fullName>
    </submittedName>
</protein>
<accession>A0AC34F7E4</accession>
<evidence type="ECO:0000313" key="2">
    <source>
        <dbReference type="WBParaSite" id="ES5_v2.g12847.t1"/>
    </source>
</evidence>
<dbReference type="WBParaSite" id="ES5_v2.g12847.t1">
    <property type="protein sequence ID" value="ES5_v2.g12847.t1"/>
    <property type="gene ID" value="ES5_v2.g12847"/>
</dbReference>
<reference evidence="2" key="1">
    <citation type="submission" date="2022-11" db="UniProtKB">
        <authorList>
            <consortium name="WormBaseParasite"/>
        </authorList>
    </citation>
    <scope>IDENTIFICATION</scope>
</reference>
<dbReference type="Proteomes" id="UP000887579">
    <property type="component" value="Unplaced"/>
</dbReference>
<evidence type="ECO:0000313" key="1">
    <source>
        <dbReference type="Proteomes" id="UP000887579"/>
    </source>
</evidence>